<sequence length="40" mass="4531">MNLTRLGDKKRKRLILTKVSSLKTRKSGLSNNYVKPDASL</sequence>
<proteinExistence type="predicted"/>
<evidence type="ECO:0000313" key="1">
    <source>
        <dbReference type="EMBL" id="CAA9293258.1"/>
    </source>
</evidence>
<gene>
    <name evidence="1" type="ORF">AVDCRST_MAG92-4495</name>
</gene>
<dbReference type="EMBL" id="CADCTM010000785">
    <property type="protein sequence ID" value="CAA9293258.1"/>
    <property type="molecule type" value="Genomic_DNA"/>
</dbReference>
<organism evidence="1">
    <name type="scientific">uncultured Coleofasciculus sp</name>
    <dbReference type="NCBI Taxonomy" id="1267456"/>
    <lineage>
        <taxon>Bacteria</taxon>
        <taxon>Bacillati</taxon>
        <taxon>Cyanobacteriota</taxon>
        <taxon>Cyanophyceae</taxon>
        <taxon>Coleofasciculales</taxon>
        <taxon>Coleofasciculaceae</taxon>
        <taxon>Coleofasciculus</taxon>
        <taxon>environmental samples</taxon>
    </lineage>
</organism>
<protein>
    <submittedName>
        <fullName evidence="1">Uncharacterized protein</fullName>
    </submittedName>
</protein>
<name>A0A6J4K2E2_9CYAN</name>
<accession>A0A6J4K2E2</accession>
<reference evidence="1" key="1">
    <citation type="submission" date="2020-02" db="EMBL/GenBank/DDBJ databases">
        <authorList>
            <person name="Meier V. D."/>
        </authorList>
    </citation>
    <scope>NUCLEOTIDE SEQUENCE</scope>
    <source>
        <strain evidence="1">AVDCRST_MAG92</strain>
    </source>
</reference>
<dbReference type="AlphaFoldDB" id="A0A6J4K2E2"/>